<protein>
    <submittedName>
        <fullName evidence="1">Uncharacterized protein</fullName>
    </submittedName>
</protein>
<evidence type="ECO:0000313" key="1">
    <source>
        <dbReference type="EMBL" id="SCJ69662.1"/>
    </source>
</evidence>
<sequence length="453" mass="49493">MMRRYGVEYELGVPDPQLRRLGDAVGLQAAVGTGSQPAASDFDTLRPWSGLRRCNLSDDGRVLAYAGQPAYRDDGTGGQVMVEIPRFYQLYEQRDGCARWWVSPDPVPGYRLSPAFVRPDGTQRSAVYVGAYLCCDDEKDGAATVSSRAGGYGRIRTDRPTWRALCRRRGPGWEMGDITYLCDLLQPLFVVEFATLNGQSVLRGICDMPYSDRWPIEQVADGGRQLWVDADYACQFVLGQGVAVGPQLGDNAAIPHATVTAIEQKPQGLCRVTLDCGGPATPGMLLYTSVWKNGGADGVAASSGSLYGSSSGRSPIVYRGIENPYGNTWEWLDGVNIADRQAYVCTDPRHYDDITTTGPYQKVAYRNAAEDESYITAQGYDPALPSARFPTACTGGSASTYYSDCYWQRPGLRAVIFGGSWYNGSYAGPFCFSGWSASDMIHVNTSARLYYRG</sequence>
<proteinExistence type="predicted"/>
<reference evidence="1" key="1">
    <citation type="submission" date="2015-09" db="EMBL/GenBank/DDBJ databases">
        <authorList>
            <consortium name="Pathogen Informatics"/>
        </authorList>
    </citation>
    <scope>NUCLEOTIDE SEQUENCE</scope>
    <source>
        <strain evidence="1">2789STDY5834896</strain>
    </source>
</reference>
<organism evidence="1">
    <name type="scientific">uncultured Anaerotruncus sp</name>
    <dbReference type="NCBI Taxonomy" id="905011"/>
    <lineage>
        <taxon>Bacteria</taxon>
        <taxon>Bacillati</taxon>
        <taxon>Bacillota</taxon>
        <taxon>Clostridia</taxon>
        <taxon>Eubacteriales</taxon>
        <taxon>Oscillospiraceae</taxon>
        <taxon>Anaerotruncus</taxon>
        <taxon>environmental samples</taxon>
    </lineage>
</organism>
<name>A0A1C6II92_9FIRM</name>
<accession>A0A1C6II92</accession>
<dbReference type="AlphaFoldDB" id="A0A1C6II92"/>
<dbReference type="Gene3D" id="3.90.1580.10">
    <property type="entry name" value="paralog of FGE (formylglycine-generating enzyme)"/>
    <property type="match status" value="1"/>
</dbReference>
<dbReference type="InterPro" id="IPR042095">
    <property type="entry name" value="SUMF_sf"/>
</dbReference>
<dbReference type="EMBL" id="FMHG01000001">
    <property type="protein sequence ID" value="SCJ69662.1"/>
    <property type="molecule type" value="Genomic_DNA"/>
</dbReference>
<gene>
    <name evidence="1" type="ORF">SAMEA3545359_01473</name>
</gene>